<proteinExistence type="predicted"/>
<gene>
    <name evidence="1" type="ORF">GCM10011375_19780</name>
</gene>
<dbReference type="EMBL" id="BMFN01000002">
    <property type="protein sequence ID" value="GGF64870.1"/>
    <property type="molecule type" value="Genomic_DNA"/>
</dbReference>
<dbReference type="Proteomes" id="UP000605392">
    <property type="component" value="Unassembled WGS sequence"/>
</dbReference>
<evidence type="ECO:0000313" key="2">
    <source>
        <dbReference type="Proteomes" id="UP000605392"/>
    </source>
</evidence>
<organism evidence="1 2">
    <name type="scientific">Hymenobacter qilianensis</name>
    <dbReference type="NCBI Taxonomy" id="1385715"/>
    <lineage>
        <taxon>Bacteria</taxon>
        <taxon>Pseudomonadati</taxon>
        <taxon>Bacteroidota</taxon>
        <taxon>Cytophagia</taxon>
        <taxon>Cytophagales</taxon>
        <taxon>Hymenobacteraceae</taxon>
        <taxon>Hymenobacter</taxon>
    </lineage>
</organism>
<sequence length="358" mass="39340">MNVKQQRTAETIYQQAESITEEAAVLYCQLSPDVDYCGGSEESRRALEQEMQGHLNALANAILMNSAGLFEAHLFHSRHHPADEAHDQMLTQQLTALKQVLAQRLPIAEYIAAAGYLSAAFKELEHPVIVAEPSPPVDSSQEAPLKALADAYLSNLLAGQRAEAISLLRKEAKEGIDVRLIYEHVFMPVQWEVGSRWHRGEITVAQEHYCTAATELAMAMLHPYLQAPAPNGFRFVATTVSSDLHSMPVRMVSDFLEFDGWTPYFLGANTPTDDIWKAVVGFKANLLVLGASMPHHVNILRQLINAKQYTIGASQVSVMVGGAPFNADPTLWRTIGADAYAPNARVAVEAARALVQNK</sequence>
<accession>A0ACB5PRE5</accession>
<comment type="caution">
    <text evidence="1">The sequence shown here is derived from an EMBL/GenBank/DDBJ whole genome shotgun (WGS) entry which is preliminary data.</text>
</comment>
<protein>
    <submittedName>
        <fullName evidence="1">Uncharacterized protein</fullName>
    </submittedName>
</protein>
<reference evidence="1 2" key="1">
    <citation type="journal article" date="2019" name="Int. J. Syst. Evol. Microbiol.">
        <title>The Global Catalogue of Microorganisms (GCM) 10K type strain sequencing project: providing services to taxonomists for standard genome sequencing and annotation.</title>
        <authorList>
            <consortium name="The Broad Institute Genomics Platform"/>
            <consortium name="The Broad Institute Genome Sequencing Center for Infectious Disease"/>
            <person name="Wu L."/>
            <person name="Ma J."/>
        </authorList>
    </citation>
    <scope>NUCLEOTIDE SEQUENCE [LARGE SCALE GENOMIC DNA]</scope>
    <source>
        <strain evidence="1 2">CGMCC 1.12720</strain>
    </source>
</reference>
<keyword evidence="2" id="KW-1185">Reference proteome</keyword>
<evidence type="ECO:0000313" key="1">
    <source>
        <dbReference type="EMBL" id="GGF64870.1"/>
    </source>
</evidence>
<name>A0ACB5PRE5_9BACT</name>